<proteinExistence type="predicted"/>
<organism evidence="3 4">
    <name type="scientific">Chlamydomonas schloesseri</name>
    <dbReference type="NCBI Taxonomy" id="2026947"/>
    <lineage>
        <taxon>Eukaryota</taxon>
        <taxon>Viridiplantae</taxon>
        <taxon>Chlorophyta</taxon>
        <taxon>core chlorophytes</taxon>
        <taxon>Chlorophyceae</taxon>
        <taxon>CS clade</taxon>
        <taxon>Chlamydomonadales</taxon>
        <taxon>Chlamydomonadaceae</taxon>
        <taxon>Chlamydomonas</taxon>
    </lineage>
</organism>
<comment type="caution">
    <text evidence="3">The sequence shown here is derived from an EMBL/GenBank/DDBJ whole genome shotgun (WGS) entry which is preliminary data.</text>
</comment>
<feature type="domain" description="EF-hand" evidence="2">
    <location>
        <begin position="91"/>
        <end position="126"/>
    </location>
</feature>
<dbReference type="GO" id="GO:0005509">
    <property type="term" value="F:calcium ion binding"/>
    <property type="evidence" value="ECO:0007669"/>
    <property type="project" value="InterPro"/>
</dbReference>
<protein>
    <recommendedName>
        <fullName evidence="2">EF-hand domain-containing protein</fullName>
    </recommendedName>
</protein>
<dbReference type="PROSITE" id="PS00018">
    <property type="entry name" value="EF_HAND_1"/>
    <property type="match status" value="1"/>
</dbReference>
<dbReference type="OrthoDB" id="191686at2759"/>
<reference evidence="3" key="1">
    <citation type="journal article" date="2020" name="bioRxiv">
        <title>Comparative genomics of Chlamydomonas.</title>
        <authorList>
            <person name="Craig R.J."/>
            <person name="Hasan A.R."/>
            <person name="Ness R.W."/>
            <person name="Keightley P.D."/>
        </authorList>
    </citation>
    <scope>NUCLEOTIDE SEQUENCE</scope>
    <source>
        <strain evidence="3">CCAP 11/173</strain>
    </source>
</reference>
<evidence type="ECO:0000313" key="4">
    <source>
        <dbReference type="Proteomes" id="UP000613740"/>
    </source>
</evidence>
<dbReference type="PROSITE" id="PS50222">
    <property type="entry name" value="EF_HAND_2"/>
    <property type="match status" value="1"/>
</dbReference>
<dbReference type="InterPro" id="IPR011992">
    <property type="entry name" value="EF-hand-dom_pair"/>
</dbReference>
<dbReference type="AlphaFoldDB" id="A0A835W7E2"/>
<accession>A0A835W7E2</accession>
<evidence type="ECO:0000259" key="2">
    <source>
        <dbReference type="PROSITE" id="PS50222"/>
    </source>
</evidence>
<name>A0A835W7E2_9CHLO</name>
<dbReference type="Proteomes" id="UP000613740">
    <property type="component" value="Unassembled WGS sequence"/>
</dbReference>
<evidence type="ECO:0000313" key="3">
    <source>
        <dbReference type="EMBL" id="KAG2438311.1"/>
    </source>
</evidence>
<dbReference type="Gene3D" id="1.10.238.10">
    <property type="entry name" value="EF-hand"/>
    <property type="match status" value="1"/>
</dbReference>
<sequence>MEVQRLLYLLEAPEYAMRAFREHGINGQDLLVLRDEDLEDPRFKFPRHVVRKVMRISQAWKVFQSITGSVTKGAITMEQYVAHYSYGRSPDVVSQLQSAYRVVDANSNGSLTFEEFLVGFSLLDAAVADTRRPAFVTGTITPTGMAPPPPPGQTGINWFQL</sequence>
<dbReference type="InterPro" id="IPR018247">
    <property type="entry name" value="EF_Hand_1_Ca_BS"/>
</dbReference>
<dbReference type="SUPFAM" id="SSF47473">
    <property type="entry name" value="EF-hand"/>
    <property type="match status" value="1"/>
</dbReference>
<dbReference type="EMBL" id="JAEHOD010000044">
    <property type="protein sequence ID" value="KAG2438311.1"/>
    <property type="molecule type" value="Genomic_DNA"/>
</dbReference>
<gene>
    <name evidence="3" type="ORF">HYH02_011008</name>
</gene>
<dbReference type="InterPro" id="IPR002048">
    <property type="entry name" value="EF_hand_dom"/>
</dbReference>
<evidence type="ECO:0000256" key="1">
    <source>
        <dbReference type="ARBA" id="ARBA00022837"/>
    </source>
</evidence>
<keyword evidence="1" id="KW-0106">Calcium</keyword>
<keyword evidence="4" id="KW-1185">Reference proteome</keyword>